<dbReference type="GeneID" id="100369495"/>
<reference evidence="9" key="1">
    <citation type="submission" date="2025-08" db="UniProtKB">
        <authorList>
            <consortium name="RefSeq"/>
        </authorList>
    </citation>
    <scope>IDENTIFICATION</scope>
    <source>
        <tissue evidence="9">Testes</tissue>
    </source>
</reference>
<keyword evidence="4 6" id="KW-0325">Glycoprotein</keyword>
<dbReference type="Proteomes" id="UP000694865">
    <property type="component" value="Unplaced"/>
</dbReference>
<dbReference type="PROSITE" id="PS52011">
    <property type="entry name" value="PEPTIDASE_M2"/>
    <property type="match status" value="2"/>
</dbReference>
<evidence type="ECO:0000313" key="9">
    <source>
        <dbReference type="RefSeq" id="XP_002741143.2"/>
    </source>
</evidence>
<dbReference type="EC" id="3.4.-.-" evidence="6"/>
<evidence type="ECO:0000256" key="5">
    <source>
        <dbReference type="PROSITE-ProRule" id="PRU01355"/>
    </source>
</evidence>
<evidence type="ECO:0000313" key="8">
    <source>
        <dbReference type="Proteomes" id="UP000694865"/>
    </source>
</evidence>
<evidence type="ECO:0000256" key="1">
    <source>
        <dbReference type="ARBA" id="ARBA00008139"/>
    </source>
</evidence>
<sequence>MRYLLLFSAALVAVRAQIDCGAPAGSVADESKAVLWLNNTYNPNAEIIYSTAISASWDYETNITEYNQQVMLDAISVAGGFDRDMRTCALVFDRTDFTFDTNRRLENLIYIGAAALDDEKFDEFNQIVADMSAIYNTGEVCDKPGDPNPDACYPLDPDLYDVMANSRNWSELVWAWEGWRDTCGPPMKPMYPRYVELSNEAALLNDQPDMGAFWRSWYEMEDFEAEVMRLWDEVLPMYEQLHAYVRRKLSGVYGTEHVSLTGAIPAHITGNMWAQDWMSISDIVLPFPNASSIDVTDELINQGYDALQMFQLSEDFFVSMGLIPSPQSFWEDSMFEKPDDGREVTCHASAWDFFNRKDFRIKMCTRVNHEDLITIHHEMGHTQYYYQYAPQPVEYRDGANNGFHEALGDTISLSVQTPEHLYEVGLLPELVQDQESDLNYLMSMALQKVAFLPFGLLIDLWRWEIFDGTITEYNYNERWWHMRTGIQGVVEPVKRSDLAGDFDAGAKYHVPADVPYIRYFVSHILQFQFHEAICEAAGEYPAKPLHHCDVYESHEAGDLLAEMMRPGSSIPWQDVLEAMTGSRDMSTLPLQEFFKPLITYLTAENTKNDEFIGWDINWKPPETPCKHHSTAAMYAVMNAAAIVLACLSMSALISAEDELITDEGEAREYLVMYNTLAQETYFKYVTTSWNYATNLTDVNKDIFVQESLKSAAFDLEARANVSKFDWTNFDPDVMRQLQKIYYIGSSALEGDDLIEYENILADMEQIYSTAKVCESESICIPLDPDLTRLMATSRDYDELKWAWEGWRRETGPEMKDMYENFVTLANKAAKVNDQPDMGAYWRSWYEVDDLKADSMRLWEQLRPFYEQLHAYVRGRLSEHYGESLVDPKRPIPAHLLGNMWAQSWGNILDLVLPYPGKTSIDVTPALVDQGYDALRMFNISEEFFTSLGLIPSPQSFWDDTMFVKPTDGRDVVCHASAWDFYNAKDIRIKMCTSINMEDLITIHHEMGHTQYFLQYKDQPVVYRRGANPGFHEAVGDLLALSVSTPDHLHQIGLLDTVEDDAEADINFLMSMALDKIAFLPFGLLMDLWRWDVFEGLTTKDSYTEAWWKLRNDIQGVEAPVERSDEAGHFDPGAKYHIPGNTPYIRYFISHVLQFQMHRSLCETAGNTRSLHQCDIYRSKEAGKKLGDMLKLGSSKKWPEALEAITGSREMDASAIVDYFKPLMTWLEEKNEEKGYVVGWSDTGSVITMNDINEEYVSLLNEMMWIQVLAIIKKHLKSIICENIEDATFVKSHRAYESEKIGSSYDKVVNIEKRIACGVAERMKTTDNTDFLENTADGQNTLHGTMLVISQNEEMARELYEAGKEFTPPYSGEWELHLGALEVQVKYYFAHDLHKYARLVSVYFAQMKLLKKPGML</sequence>
<dbReference type="Pfam" id="PF01401">
    <property type="entry name" value="Peptidase_M2"/>
    <property type="match status" value="2"/>
</dbReference>
<feature type="disulfide bond" evidence="5">
    <location>
        <begin position="346"/>
        <end position="364"/>
    </location>
</feature>
<comment type="cofactor">
    <cofactor evidence="6">
        <name>Zn(2+)</name>
        <dbReference type="ChEBI" id="CHEBI:29105"/>
    </cofactor>
    <text evidence="6">Binds 2 Zn(2+) ions per subunit.</text>
</comment>
<evidence type="ECO:0000256" key="2">
    <source>
        <dbReference type="ARBA" id="ARBA00022729"/>
    </source>
</evidence>
<keyword evidence="6" id="KW-0862">Zinc</keyword>
<dbReference type="InterPro" id="IPR001548">
    <property type="entry name" value="Peptidase_M2"/>
</dbReference>
<comment type="caution">
    <text evidence="5">Lacks conserved residue(s) required for the propagation of feature annotation.</text>
</comment>
<dbReference type="PRINTS" id="PR00791">
    <property type="entry name" value="PEPDIPTASEA"/>
</dbReference>
<evidence type="ECO:0000256" key="4">
    <source>
        <dbReference type="ARBA" id="ARBA00023180"/>
    </source>
</evidence>
<protein>
    <recommendedName>
        <fullName evidence="6">Angiotensin-converting enzyme</fullName>
        <ecNumber evidence="6">3.4.-.-</ecNumber>
    </recommendedName>
</protein>
<dbReference type="PANTHER" id="PTHR10514:SF27">
    <property type="entry name" value="ANGIOTENSIN-CONVERTING ENZYME"/>
    <property type="match status" value="1"/>
</dbReference>
<dbReference type="Gene3D" id="1.10.1370.30">
    <property type="match status" value="1"/>
</dbReference>
<organism evidence="8 9">
    <name type="scientific">Saccoglossus kowalevskii</name>
    <name type="common">Acorn worm</name>
    <dbReference type="NCBI Taxonomy" id="10224"/>
    <lineage>
        <taxon>Eukaryota</taxon>
        <taxon>Metazoa</taxon>
        <taxon>Hemichordata</taxon>
        <taxon>Enteropneusta</taxon>
        <taxon>Harrimaniidae</taxon>
        <taxon>Saccoglossus</taxon>
    </lineage>
</organism>
<feature type="disulfide bond" evidence="5">
    <location>
        <begin position="973"/>
        <end position="991"/>
    </location>
</feature>
<dbReference type="PANTHER" id="PTHR10514">
    <property type="entry name" value="ANGIOTENSIN-CONVERTING ENZYME"/>
    <property type="match status" value="1"/>
</dbReference>
<accession>A0ABM0GZY6</accession>
<proteinExistence type="inferred from homology"/>
<keyword evidence="6" id="KW-0482">Metalloprotease</keyword>
<dbReference type="RefSeq" id="XP_002741143.2">
    <property type="nucleotide sequence ID" value="XM_002741097.2"/>
</dbReference>
<feature type="chain" id="PRO_5045821425" description="Angiotensin-converting enzyme" evidence="7">
    <location>
        <begin position="17"/>
        <end position="1415"/>
    </location>
</feature>
<gene>
    <name evidence="9" type="primary">LOC100369495</name>
</gene>
<feature type="signal peptide" evidence="7">
    <location>
        <begin position="1"/>
        <end position="16"/>
    </location>
</feature>
<keyword evidence="8" id="KW-1185">Reference proteome</keyword>
<keyword evidence="6" id="KW-0645">Protease</keyword>
<evidence type="ECO:0000256" key="3">
    <source>
        <dbReference type="ARBA" id="ARBA00023157"/>
    </source>
</evidence>
<dbReference type="CDD" id="cd06461">
    <property type="entry name" value="M2_ACE"/>
    <property type="match status" value="2"/>
</dbReference>
<evidence type="ECO:0000256" key="7">
    <source>
        <dbReference type="SAM" id="SignalP"/>
    </source>
</evidence>
<keyword evidence="6" id="KW-0121">Carboxypeptidase</keyword>
<keyword evidence="6" id="KW-0479">Metal-binding</keyword>
<keyword evidence="6" id="KW-0378">Hydrolase</keyword>
<evidence type="ECO:0000256" key="6">
    <source>
        <dbReference type="RuleBase" id="RU361144"/>
    </source>
</evidence>
<comment type="similarity">
    <text evidence="1 5 6">Belongs to the peptidase M2 family.</text>
</comment>
<name>A0ABM0GZY6_SACKO</name>
<keyword evidence="2 7" id="KW-0732">Signal</keyword>
<keyword evidence="3 5" id="KW-1015">Disulfide bond</keyword>
<dbReference type="SUPFAM" id="SSF55486">
    <property type="entry name" value="Metalloproteases ('zincins'), catalytic domain"/>
    <property type="match status" value="2"/>
</dbReference>